<dbReference type="Pfam" id="PF12359">
    <property type="entry name" value="DUF3645"/>
    <property type="match status" value="1"/>
</dbReference>
<dbReference type="EMBL" id="CAJNOH010000105">
    <property type="protein sequence ID" value="CAF0872205.1"/>
    <property type="molecule type" value="Genomic_DNA"/>
</dbReference>
<evidence type="ECO:0000259" key="9">
    <source>
        <dbReference type="Pfam" id="PF12359"/>
    </source>
</evidence>
<keyword evidence="5" id="KW-0378">Hydrolase</keyword>
<gene>
    <name evidence="10" type="ORF">PYM288_LOCUS8102</name>
</gene>
<comment type="catalytic activity">
    <reaction evidence="1">
        <text>Thiol-dependent hydrolysis of ester, thioester, amide, peptide and isopeptide bonds formed by the C-terminal Gly of ubiquitin (a 76-residue protein attached to proteins as an intracellular targeting signal).</text>
        <dbReference type="EC" id="3.4.19.12"/>
    </reaction>
</comment>
<feature type="domain" description="DUF3645" evidence="9">
    <location>
        <begin position="326"/>
        <end position="354"/>
    </location>
</feature>
<feature type="domain" description="DUF3638" evidence="8">
    <location>
        <begin position="2"/>
        <end position="211"/>
    </location>
</feature>
<dbReference type="PANTHER" id="PTHR13367:SF33">
    <property type="entry name" value="P-LOOP CONTAINING NUCLEOSIDE TRIPHOSPHATE HYDROLASE PROTEIN"/>
    <property type="match status" value="1"/>
</dbReference>
<feature type="transmembrane region" description="Helical" evidence="7">
    <location>
        <begin position="588"/>
        <end position="607"/>
    </location>
</feature>
<dbReference type="PANTHER" id="PTHR13367">
    <property type="entry name" value="UBIQUITIN THIOESTERASE"/>
    <property type="match status" value="1"/>
</dbReference>
<dbReference type="InterPro" id="IPR051346">
    <property type="entry name" value="OTU_Deubiquitinase"/>
</dbReference>
<dbReference type="InterPro" id="IPR022099">
    <property type="entry name" value="DUF3638"/>
</dbReference>
<evidence type="ECO:0000256" key="3">
    <source>
        <dbReference type="ARBA" id="ARBA00022670"/>
    </source>
</evidence>
<evidence type="ECO:0000256" key="4">
    <source>
        <dbReference type="ARBA" id="ARBA00022786"/>
    </source>
</evidence>
<dbReference type="AlphaFoldDB" id="A0A813XLB7"/>
<keyword evidence="7" id="KW-0812">Transmembrane</keyword>
<comment type="caution">
    <text evidence="10">The sequence shown here is derived from an EMBL/GenBank/DDBJ whole genome shotgun (WGS) entry which is preliminary data.</text>
</comment>
<evidence type="ECO:0000256" key="2">
    <source>
        <dbReference type="ARBA" id="ARBA00012759"/>
    </source>
</evidence>
<feature type="transmembrane region" description="Helical" evidence="7">
    <location>
        <begin position="558"/>
        <end position="576"/>
    </location>
</feature>
<dbReference type="GO" id="GO:0004843">
    <property type="term" value="F:cysteine-type deubiquitinase activity"/>
    <property type="evidence" value="ECO:0007669"/>
    <property type="project" value="UniProtKB-EC"/>
</dbReference>
<sequence>MNITIREIQVDVARHMMQISPNDTQVRNIVMQMNMGEGKTSVIIPMLALSLCSPLSSLVRVVVLKSLFHMNYQSLRFKLGGLLNRRIFSFACRRNMDFNHIQVNQIFDRLQQGLHRCDIILISPEAILSFDLLMIDKCRRHEFDTARSMLIVQRWLKTFARDVLDESDEILHCKYQLIYTVGAQQQVDGGVERWKLIQLILNSVQKFAADIAQSDPDDSCYKSPKCKSAFPEFRLLSHQPYAKLSAKIVHDWLNQKSYRKTDKQTILSFIFDMNTSVDALVHRFSSNDIQSFLIIRGLLSTEVLLVALKKRYRVHYGVNSHTSFNRLMAVPFRAKDVPAERTEFGHPDIALVLTQLSYYYSGLNDSQMIQCFNRLSEEERDPESIYDEWISQEDENDVPQIYFGYAIGILIIDFNPQVNGSAESSSPNESDTSAASVMSTLDQPVISSPLINRLYLGFAVVHLISAFLYWWAWTGRSWLDVIMIPEYLNHIEAGLYLWSAIWYSREDTLGGYYTLSVHKIELAAAIVELFASFGWIMSWYMTYIRTLGRGFTLDDPDVIAYSCTTISSIVYLVYNIQINVKPELYGTYYLFTYGDIVYFVGACYYIFASLRDDHWFWFLPLAGQYGVAPGRVHVETKNLPQVGKPMVLITDVCRRRIRKVEPTESKAVDLVMVSYL</sequence>
<evidence type="ECO:0000259" key="8">
    <source>
        <dbReference type="Pfam" id="PF12340"/>
    </source>
</evidence>
<evidence type="ECO:0000313" key="11">
    <source>
        <dbReference type="Proteomes" id="UP000663854"/>
    </source>
</evidence>
<dbReference type="GO" id="GO:0006508">
    <property type="term" value="P:proteolysis"/>
    <property type="evidence" value="ECO:0007669"/>
    <property type="project" value="UniProtKB-KW"/>
</dbReference>
<evidence type="ECO:0000256" key="5">
    <source>
        <dbReference type="ARBA" id="ARBA00022801"/>
    </source>
</evidence>
<evidence type="ECO:0000313" key="10">
    <source>
        <dbReference type="EMBL" id="CAF0872205.1"/>
    </source>
</evidence>
<keyword evidence="7" id="KW-0472">Membrane</keyword>
<protein>
    <recommendedName>
        <fullName evidence="2">ubiquitinyl hydrolase 1</fullName>
        <ecNumber evidence="2">3.4.19.12</ecNumber>
    </recommendedName>
</protein>
<name>A0A813XLB7_9BILA</name>
<evidence type="ECO:0000256" key="6">
    <source>
        <dbReference type="ARBA" id="ARBA00022807"/>
    </source>
</evidence>
<keyword evidence="4" id="KW-0833">Ubl conjugation pathway</keyword>
<keyword evidence="3" id="KW-0645">Protease</keyword>
<organism evidence="10 11">
    <name type="scientific">Rotaria sordida</name>
    <dbReference type="NCBI Taxonomy" id="392033"/>
    <lineage>
        <taxon>Eukaryota</taxon>
        <taxon>Metazoa</taxon>
        <taxon>Spiralia</taxon>
        <taxon>Gnathifera</taxon>
        <taxon>Rotifera</taxon>
        <taxon>Eurotatoria</taxon>
        <taxon>Bdelloidea</taxon>
        <taxon>Philodinida</taxon>
        <taxon>Philodinidae</taxon>
        <taxon>Rotaria</taxon>
    </lineage>
</organism>
<keyword evidence="7" id="KW-1133">Transmembrane helix</keyword>
<reference evidence="10" key="1">
    <citation type="submission" date="2021-02" db="EMBL/GenBank/DDBJ databases">
        <authorList>
            <person name="Nowell W R."/>
        </authorList>
    </citation>
    <scope>NUCLEOTIDE SEQUENCE</scope>
</reference>
<feature type="transmembrane region" description="Helical" evidence="7">
    <location>
        <begin position="522"/>
        <end position="546"/>
    </location>
</feature>
<dbReference type="EC" id="3.4.19.12" evidence="2"/>
<feature type="transmembrane region" description="Helical" evidence="7">
    <location>
        <begin position="454"/>
        <end position="473"/>
    </location>
</feature>
<accession>A0A813XLB7</accession>
<keyword evidence="6" id="KW-0788">Thiol protease</keyword>
<dbReference type="InterPro" id="IPR022105">
    <property type="entry name" value="DUF3645"/>
</dbReference>
<dbReference type="Proteomes" id="UP000663854">
    <property type="component" value="Unassembled WGS sequence"/>
</dbReference>
<evidence type="ECO:0000256" key="7">
    <source>
        <dbReference type="SAM" id="Phobius"/>
    </source>
</evidence>
<feature type="transmembrane region" description="Helical" evidence="7">
    <location>
        <begin position="42"/>
        <end position="68"/>
    </location>
</feature>
<dbReference type="Pfam" id="PF12340">
    <property type="entry name" value="DUF3638"/>
    <property type="match status" value="1"/>
</dbReference>
<proteinExistence type="predicted"/>
<evidence type="ECO:0000256" key="1">
    <source>
        <dbReference type="ARBA" id="ARBA00000707"/>
    </source>
</evidence>